<organism evidence="1">
    <name type="scientific">hydrothermal vent metagenome</name>
    <dbReference type="NCBI Taxonomy" id="652676"/>
    <lineage>
        <taxon>unclassified sequences</taxon>
        <taxon>metagenomes</taxon>
        <taxon>ecological metagenomes</taxon>
    </lineage>
</organism>
<dbReference type="InterPro" id="IPR011110">
    <property type="entry name" value="Reg_prop"/>
</dbReference>
<gene>
    <name evidence="1" type="ORF">MNBD_NITROSPINAE01-996</name>
</gene>
<feature type="non-terminal residue" evidence="1">
    <location>
        <position position="262"/>
    </location>
</feature>
<dbReference type="Pfam" id="PF07494">
    <property type="entry name" value="Reg_prop"/>
    <property type="match status" value="1"/>
</dbReference>
<dbReference type="GO" id="GO:0016301">
    <property type="term" value="F:kinase activity"/>
    <property type="evidence" value="ECO:0007669"/>
    <property type="project" value="UniProtKB-KW"/>
</dbReference>
<proteinExistence type="predicted"/>
<sequence>MFFAFLKKQMSSSVVFLLLLNIVSVVCFAGTPAMAQATSAPNHDGQETYHVIDSFNVGEGVYVRALAVDKAKNTIWVGTSVGVLEIDLKTNNMLNSFTRDDGLANEYVFAIGIDNEGYKWFGTNAGGTSRYKNGEWKTYFPMHGLADYWVYSFASQKNGDLWIGTWAGANHVDLKTGKWTTYVDELVNEWVYGLAVDAKDRVWFATEGGVSMYDGSKWKSWSHADGVGAENEATLKRNPNTGLGTRTRHDLGILSGGDASYN</sequence>
<keyword evidence="1" id="KW-0808">Transferase</keyword>
<dbReference type="Gene3D" id="2.130.10.10">
    <property type="entry name" value="YVTN repeat-like/Quinoprotein amine dehydrogenase"/>
    <property type="match status" value="1"/>
</dbReference>
<dbReference type="InterPro" id="IPR015943">
    <property type="entry name" value="WD40/YVTN_repeat-like_dom_sf"/>
</dbReference>
<dbReference type="SUPFAM" id="SSF63829">
    <property type="entry name" value="Calcium-dependent phosphotriesterase"/>
    <property type="match status" value="1"/>
</dbReference>
<evidence type="ECO:0000313" key="1">
    <source>
        <dbReference type="EMBL" id="VAX15320.1"/>
    </source>
</evidence>
<reference evidence="1" key="1">
    <citation type="submission" date="2018-06" db="EMBL/GenBank/DDBJ databases">
        <authorList>
            <person name="Zhirakovskaya E."/>
        </authorList>
    </citation>
    <scope>NUCLEOTIDE SEQUENCE</scope>
</reference>
<name>A0A3B1BXB0_9ZZZZ</name>
<protein>
    <submittedName>
        <fullName evidence="1">Sensor histidine kinase/response regulator</fullName>
    </submittedName>
</protein>
<accession>A0A3B1BXB0</accession>
<dbReference type="EMBL" id="UOGC01000005">
    <property type="protein sequence ID" value="VAX15320.1"/>
    <property type="molecule type" value="Genomic_DNA"/>
</dbReference>
<dbReference type="AlphaFoldDB" id="A0A3B1BXB0"/>
<keyword evidence="1" id="KW-0418">Kinase</keyword>